<dbReference type="RefSeq" id="WP_068322717.1">
    <property type="nucleotide sequence ID" value="NZ_CP010835.1"/>
</dbReference>
<feature type="transmembrane region" description="Helical" evidence="5">
    <location>
        <begin position="95"/>
        <end position="112"/>
    </location>
</feature>
<dbReference type="GO" id="GO:0005886">
    <property type="term" value="C:plasma membrane"/>
    <property type="evidence" value="ECO:0007669"/>
    <property type="project" value="UniProtKB-SubCell"/>
</dbReference>
<comment type="similarity">
    <text evidence="5">Belongs to the 4-toluene sulfonate uptake permease (TSUP) (TC 2.A.102) family.</text>
</comment>
<dbReference type="Proteomes" id="UP000070587">
    <property type="component" value="Chromosome"/>
</dbReference>
<evidence type="ECO:0000256" key="1">
    <source>
        <dbReference type="ARBA" id="ARBA00004141"/>
    </source>
</evidence>
<dbReference type="InterPro" id="IPR002781">
    <property type="entry name" value="TM_pro_TauE-like"/>
</dbReference>
<feature type="transmembrane region" description="Helical" evidence="5">
    <location>
        <begin position="7"/>
        <end position="31"/>
    </location>
</feature>
<keyword evidence="4 5" id="KW-0472">Membrane</keyword>
<feature type="transmembrane region" description="Helical" evidence="5">
    <location>
        <begin position="70"/>
        <end position="89"/>
    </location>
</feature>
<proteinExistence type="inferred from homology"/>
<gene>
    <name evidence="6" type="ORF">TQ32_06910</name>
</gene>
<dbReference type="STRING" id="1609559.TQ32_06910"/>
<comment type="subcellular location">
    <subcellularLocation>
        <location evidence="5">Cell membrane</location>
        <topology evidence="5">Multi-pass membrane protein</topology>
    </subcellularLocation>
    <subcellularLocation>
        <location evidence="1">Membrane</location>
        <topology evidence="1">Multi-pass membrane protein</topology>
    </subcellularLocation>
</comment>
<evidence type="ECO:0000256" key="3">
    <source>
        <dbReference type="ARBA" id="ARBA00022989"/>
    </source>
</evidence>
<name>A0A127BA78_9EURY</name>
<dbReference type="PANTHER" id="PTHR43483">
    <property type="entry name" value="MEMBRANE TRANSPORTER PROTEIN HI_0806-RELATED"/>
    <property type="match status" value="1"/>
</dbReference>
<feature type="transmembrane region" description="Helical" evidence="5">
    <location>
        <begin position="124"/>
        <end position="145"/>
    </location>
</feature>
<dbReference type="AlphaFoldDB" id="A0A127BA78"/>
<evidence type="ECO:0000313" key="6">
    <source>
        <dbReference type="EMBL" id="AMM54232.1"/>
    </source>
</evidence>
<dbReference type="EMBL" id="CP010835">
    <property type="protein sequence ID" value="AMM54232.1"/>
    <property type="molecule type" value="Genomic_DNA"/>
</dbReference>
<evidence type="ECO:0000256" key="4">
    <source>
        <dbReference type="ARBA" id="ARBA00023136"/>
    </source>
</evidence>
<keyword evidence="5" id="KW-1003">Cell membrane</keyword>
<protein>
    <recommendedName>
        <fullName evidence="5">Probable membrane transporter protein</fullName>
    </recommendedName>
</protein>
<evidence type="ECO:0000256" key="5">
    <source>
        <dbReference type="RuleBase" id="RU363041"/>
    </source>
</evidence>
<feature type="transmembrane region" description="Helical" evidence="5">
    <location>
        <begin position="195"/>
        <end position="215"/>
    </location>
</feature>
<reference evidence="7" key="1">
    <citation type="submission" date="2015-02" db="EMBL/GenBank/DDBJ databases">
        <title>Pyrococcus kukulkanii sp. nov., a novel hyperthermophilic archaeon isolated from a deep-sea hydrothermal vent at the Guaymas Basin.</title>
        <authorList>
            <person name="Oger P.M."/>
            <person name="Callac N."/>
            <person name="Jebbar M."/>
            <person name="Godfroy A."/>
        </authorList>
    </citation>
    <scope>NUCLEOTIDE SEQUENCE [LARGE SCALE GENOMIC DNA]</scope>
    <source>
        <strain evidence="7">NCB100</strain>
    </source>
</reference>
<dbReference type="PANTHER" id="PTHR43483:SF3">
    <property type="entry name" value="MEMBRANE TRANSPORTER PROTEIN HI_0806-RELATED"/>
    <property type="match status" value="1"/>
</dbReference>
<dbReference type="PATRIC" id="fig|1609559.3.peg.1456"/>
<evidence type="ECO:0000313" key="7">
    <source>
        <dbReference type="Proteomes" id="UP000070587"/>
    </source>
</evidence>
<dbReference type="GeneID" id="28491552"/>
<keyword evidence="2 5" id="KW-0812">Transmembrane</keyword>
<dbReference type="KEGG" id="pyc:TQ32_06910"/>
<feature type="transmembrane region" description="Helical" evidence="5">
    <location>
        <begin position="165"/>
        <end position="183"/>
    </location>
</feature>
<organism evidence="6 7">
    <name type="scientific">Pyrococcus kukulkanii</name>
    <dbReference type="NCBI Taxonomy" id="1609559"/>
    <lineage>
        <taxon>Archaea</taxon>
        <taxon>Methanobacteriati</taxon>
        <taxon>Methanobacteriota</taxon>
        <taxon>Thermococci</taxon>
        <taxon>Thermococcales</taxon>
        <taxon>Thermococcaceae</taxon>
        <taxon>Pyrococcus</taxon>
    </lineage>
</organism>
<keyword evidence="3 5" id="KW-1133">Transmembrane helix</keyword>
<accession>A0A127BA78</accession>
<feature type="transmembrane region" description="Helical" evidence="5">
    <location>
        <begin position="37"/>
        <end position="58"/>
    </location>
</feature>
<reference evidence="6 7" key="2">
    <citation type="journal article" date="2016" name="Int. J. Syst. Evol. Microbiol.">
        <title>Pyrococcus kukulkanii sp. nov., a hyperthermophilic, piezophilic archaeon isolated from a deep-sea hydrothermal vent.</title>
        <authorList>
            <person name="Callac N."/>
            <person name="Oger P."/>
            <person name="Lesongeur F."/>
            <person name="Rattray J.E."/>
            <person name="Vannier P."/>
            <person name="Michoud G."/>
            <person name="Beauverger M."/>
            <person name="Gayet N."/>
            <person name="Rouxel O."/>
            <person name="Jebbar M."/>
            <person name="Godfroy A."/>
        </authorList>
    </citation>
    <scope>NUCLEOTIDE SEQUENCE [LARGE SCALE GENOMIC DNA]</scope>
    <source>
        <strain evidence="6 7">NCB100</strain>
    </source>
</reference>
<evidence type="ECO:0000256" key="2">
    <source>
        <dbReference type="ARBA" id="ARBA00022692"/>
    </source>
</evidence>
<sequence>MLEFVVLGLGIGFLAGLLGVGGGFLIVPALVILGKPIHLAIGTSLTCITVSSFSSAVTHLRRNSVLPKVVLLKEMFSVPSAIIGSYASSLLPEKALRIAFGILLLYLSYTLLKKSENSEEYRGVNYKAIPIIGIVSGTMSGLLGISGGVLNVPLFHSLAGIPMRYAIGTSSLALFFTALAGSIEHYRLGHVDPRIILTLAPGLIVGGYLGAITAHRTHPEILKKVFAGFLVVVALRMIL</sequence>
<dbReference type="OrthoDB" id="100909at2157"/>
<dbReference type="Pfam" id="PF01925">
    <property type="entry name" value="TauE"/>
    <property type="match status" value="1"/>
</dbReference>